<evidence type="ECO:0000313" key="2">
    <source>
        <dbReference type="EMBL" id="GIE47164.1"/>
    </source>
</evidence>
<feature type="region of interest" description="Disordered" evidence="1">
    <location>
        <begin position="1"/>
        <end position="24"/>
    </location>
</feature>
<name>A0A919MF56_9ACTN</name>
<dbReference type="EMBL" id="BOMQ01000008">
    <property type="protein sequence ID" value="GIE47164.1"/>
    <property type="molecule type" value="Genomic_DNA"/>
</dbReference>
<comment type="caution">
    <text evidence="2">The sequence shown here is derived from an EMBL/GenBank/DDBJ whole genome shotgun (WGS) entry which is preliminary data.</text>
</comment>
<accession>A0A919MF56</accession>
<sequence>MDPQSAPPPAAANPAGGPADTARPAARRTLLRWGDTVVGAAFAVEGATTDVVAGLRRGIERLAERGATERTHWRQQAGLTAQAAVSTVATSPLVDLVVDSQLQRVLRPVVLAVLDDVLLLLEKEPERIQTLIRGQRESMVDELVGRLRAGARAGDTAVDRMSSRVFGRTVRPEPGPPLEL</sequence>
<dbReference type="Proteomes" id="UP000647172">
    <property type="component" value="Unassembled WGS sequence"/>
</dbReference>
<proteinExistence type="predicted"/>
<evidence type="ECO:0000313" key="3">
    <source>
        <dbReference type="Proteomes" id="UP000647172"/>
    </source>
</evidence>
<protein>
    <submittedName>
        <fullName evidence="2">Uncharacterized protein</fullName>
    </submittedName>
</protein>
<feature type="compositionally biased region" description="Pro residues" evidence="1">
    <location>
        <begin position="1"/>
        <end position="11"/>
    </location>
</feature>
<dbReference type="AlphaFoldDB" id="A0A919MF56"/>
<feature type="compositionally biased region" description="Low complexity" evidence="1">
    <location>
        <begin position="12"/>
        <end position="24"/>
    </location>
</feature>
<keyword evidence="3" id="KW-1185">Reference proteome</keyword>
<organism evidence="2 3">
    <name type="scientific">Actinoplanes nipponensis</name>
    <dbReference type="NCBI Taxonomy" id="135950"/>
    <lineage>
        <taxon>Bacteria</taxon>
        <taxon>Bacillati</taxon>
        <taxon>Actinomycetota</taxon>
        <taxon>Actinomycetes</taxon>
        <taxon>Micromonosporales</taxon>
        <taxon>Micromonosporaceae</taxon>
        <taxon>Actinoplanes</taxon>
    </lineage>
</organism>
<evidence type="ECO:0000256" key="1">
    <source>
        <dbReference type="SAM" id="MobiDB-lite"/>
    </source>
</evidence>
<reference evidence="2" key="1">
    <citation type="submission" date="2021-01" db="EMBL/GenBank/DDBJ databases">
        <title>Whole genome shotgun sequence of Actinoplanes nipponensis NBRC 14063.</title>
        <authorList>
            <person name="Komaki H."/>
            <person name="Tamura T."/>
        </authorList>
    </citation>
    <scope>NUCLEOTIDE SEQUENCE</scope>
    <source>
        <strain evidence="2">NBRC 14063</strain>
    </source>
</reference>
<gene>
    <name evidence="2" type="ORF">Ani05nite_06980</name>
</gene>